<dbReference type="Proteomes" id="UP000433876">
    <property type="component" value="Unassembled WGS sequence"/>
</dbReference>
<dbReference type="EMBL" id="NMPR01000052">
    <property type="protein sequence ID" value="KAA8632584.1"/>
    <property type="molecule type" value="Genomic_DNA"/>
</dbReference>
<feature type="compositionally biased region" description="Low complexity" evidence="1">
    <location>
        <begin position="30"/>
        <end position="45"/>
    </location>
</feature>
<reference evidence="2 3" key="1">
    <citation type="submission" date="2017-07" db="EMBL/GenBank/DDBJ databases">
        <title>Genome sequence of the Sordaria macrospora wild type strain R19027.</title>
        <authorList>
            <person name="Nowrousian M."/>
            <person name="Teichert I."/>
            <person name="Kueck U."/>
        </authorList>
    </citation>
    <scope>NUCLEOTIDE SEQUENCE [LARGE SCALE GENOMIC DNA]</scope>
    <source>
        <strain evidence="2 3">R19027</strain>
        <tissue evidence="2">Mycelium</tissue>
    </source>
</reference>
<feature type="compositionally biased region" description="Low complexity" evidence="1">
    <location>
        <begin position="53"/>
        <end position="79"/>
    </location>
</feature>
<feature type="region of interest" description="Disordered" evidence="1">
    <location>
        <begin position="214"/>
        <end position="239"/>
    </location>
</feature>
<dbReference type="AlphaFoldDB" id="A0A8S8ZPB2"/>
<evidence type="ECO:0000256" key="1">
    <source>
        <dbReference type="SAM" id="MobiDB-lite"/>
    </source>
</evidence>
<comment type="caution">
    <text evidence="2">The sequence shown here is derived from an EMBL/GenBank/DDBJ whole genome shotgun (WGS) entry which is preliminary data.</text>
</comment>
<name>A0A8S8ZPB2_SORMA</name>
<proteinExistence type="predicted"/>
<organism evidence="2 3">
    <name type="scientific">Sordaria macrospora</name>
    <dbReference type="NCBI Taxonomy" id="5147"/>
    <lineage>
        <taxon>Eukaryota</taxon>
        <taxon>Fungi</taxon>
        <taxon>Dikarya</taxon>
        <taxon>Ascomycota</taxon>
        <taxon>Pezizomycotina</taxon>
        <taxon>Sordariomycetes</taxon>
        <taxon>Sordariomycetidae</taxon>
        <taxon>Sordariales</taxon>
        <taxon>Sordariaceae</taxon>
        <taxon>Sordaria</taxon>
    </lineage>
</organism>
<protein>
    <submittedName>
        <fullName evidence="2">Uncharacterized protein</fullName>
    </submittedName>
</protein>
<dbReference type="VEuPathDB" id="FungiDB:SMAC_06657"/>
<accession>A0A8S8ZPB2</accession>
<feature type="region of interest" description="Disordered" evidence="1">
    <location>
        <begin position="28"/>
        <end position="82"/>
    </location>
</feature>
<evidence type="ECO:0000313" key="3">
    <source>
        <dbReference type="Proteomes" id="UP000433876"/>
    </source>
</evidence>
<dbReference type="OMA" id="TEPKFRR"/>
<gene>
    <name evidence="2" type="ORF">SMACR_06657</name>
</gene>
<evidence type="ECO:0000313" key="2">
    <source>
        <dbReference type="EMBL" id="KAA8632584.1"/>
    </source>
</evidence>
<sequence>MCIRVLTIFKCACPYRNTLVCPHHVHVREPSSSSSTASSDLSPSKPSSPSPSRPNTATSSEAPENNNTTADTNDVTNADDFQKGFHSRLPSALQGHKSWTPLPGKENQRWEHCPGYLAKSRALAAVASAAVSKTGEVLVGKETQCAEYKATEPKFRRRWEVKTGLCKECKGVHGMDGPSGVGVVEEARENKVGKVVVRVGKGMPLVKGMVTGNLKRSEAERGRGRARSRAATDPTAGAMPVPVPVHVDAAGGNVVKGVSAEVVGKRVVRKRIATL</sequence>